<dbReference type="SUPFAM" id="SSF50978">
    <property type="entry name" value="WD40 repeat-like"/>
    <property type="match status" value="1"/>
</dbReference>
<dbReference type="InterPro" id="IPR000219">
    <property type="entry name" value="DH_dom"/>
</dbReference>
<proteinExistence type="predicted"/>
<keyword evidence="1" id="KW-0488">Methylation</keyword>
<protein>
    <recommendedName>
        <fullName evidence="6">Rho guanine nucleotide exchange factor 10</fullName>
    </recommendedName>
</protein>
<dbReference type="GO" id="GO:0090307">
    <property type="term" value="P:mitotic spindle assembly"/>
    <property type="evidence" value="ECO:0007669"/>
    <property type="project" value="TreeGrafter"/>
</dbReference>
<dbReference type="FunFam" id="1.20.900.10:FF:000003">
    <property type="entry name" value="Rho guanine nucleotide exchange factor 10 like"/>
    <property type="match status" value="1"/>
</dbReference>
<feature type="region of interest" description="Disordered" evidence="7">
    <location>
        <begin position="205"/>
        <end position="333"/>
    </location>
</feature>
<dbReference type="Proteomes" id="UP000700334">
    <property type="component" value="Unassembled WGS sequence"/>
</dbReference>
<dbReference type="InterPro" id="IPR036322">
    <property type="entry name" value="WD40_repeat_dom_sf"/>
</dbReference>
<dbReference type="EMBL" id="JAGFMF010011648">
    <property type="protein sequence ID" value="KAG8517566.1"/>
    <property type="molecule type" value="Genomic_DNA"/>
</dbReference>
<dbReference type="Pfam" id="PF19056">
    <property type="entry name" value="WD40_2"/>
    <property type="match status" value="1"/>
</dbReference>
<evidence type="ECO:0000256" key="4">
    <source>
        <dbReference type="ARBA" id="ARBA00023054"/>
    </source>
</evidence>
<evidence type="ECO:0000313" key="10">
    <source>
        <dbReference type="Proteomes" id="UP000700334"/>
    </source>
</evidence>
<dbReference type="Pfam" id="PF00621">
    <property type="entry name" value="RhoGEF"/>
    <property type="match status" value="1"/>
</dbReference>
<dbReference type="GO" id="GO:0005085">
    <property type="term" value="F:guanyl-nucleotide exchange factor activity"/>
    <property type="evidence" value="ECO:0007669"/>
    <property type="project" value="UniProtKB-KW"/>
</dbReference>
<comment type="function">
    <text evidence="5">May play a role in developmental myelination of peripheral nerves.</text>
</comment>
<sequence length="1664" mass="176595">PGNVLRGPASPWGWREAGGRGAGSLHASGAGSARAPLPAPGARPGSAQQGRAPALRRFLCRVLTVTAVPAGASSPEPEEVRRPMDPREPPAVPAGLESPRCCPGASGGRALTRLLGQPSPRGPPAASPPAQSPCWGLLGPATLEFRGGSDWASCGQGQPLPGRAVGALLPLWRSPPTHGPGLGLRCGALPAWAARCALWSGLPSPSDTGRGAAAAPPHGQRLGLGLHPGRPGTPQPPSGSAGWGGASPWAKDEEEGACGPDSGDEAPEADRPATGLGGPLPDPEMPPAAGESHCPAGGRGDGPRLPWPGCQDAEPGSGVPAGSGPGGASRGAGVAVSPTLDLAGSVPEAARASAVLVLGSHCPEALPSPATPRSGHDAGADAVAPVEPAKLGVPAKVNPYSVIDITPLQEEQPPASEPDVQEESVSPPVPSGYSVPVPCGYAVPSGLPALLPAYCSPVPVLSASPDEEGSAACPALHRPAGPRRDAGAGLGAAPSPLEDSALARWVADPANTAWMDGPEEAVYDDVPRENSESEPDEMIYDDVENGDEGGNSSQECGWSSSEFESYEEQSDPECRGGAPRSFLRSSHRKHLARDLARLKERYERRMRRLVAGAVGAVELQQLKHKHDLKVDPEPAALRRALVEGAGPRPRVQRLVKAAKEGTRDGLQRTRAAVRRGRSFIRTKSFLAADHRPCPEEEPSVFIDVDCRHADAILTPTPEGLSPQQVVRRYILASVVDSEKSYVEALQRILEVPAPPRVTRAFARQYERPLSEMEPRLLSERKLRTVFHRVREVLQCHRLFQMALASRVAEWDSVETIGDVFVASFSKSMVLDAYSEYVNNFGSAVAVLKRTCAAKPAFLEFLKQSQETSPDRTTLYSLMTKPIQRFPQFILLLQDMLKHTPRGHPDRLPLQMALTELGTLAEKLNARKREADQRCEIKHLAEAVNERYLSKLLGSGSRYLVRCDDMVETTYGDRGEVAKTKERRLFMLNDMLLCTTISTRTPHDGSAGVTPSQRYLLKWSVPLGPVDVVEYGGREAEGSRGHPEHPPEILAMCADSKSSSVYMGPGRLHRDLQDLLHDLGVVGQVAQLVGTLRGNYQNLNPSVAQDWTSGLQRLILKKEEDIRAADCRRIQLQLPGKQDRSGRPTFFTAVFSTSTPAAKESWVHDLRMAKLGLEEDNHMGWFCVEDEGNQIRKERHPLLVGRVPVTVAKQQEFKIECAAYNPEPQLSECHSDVGPAAHGFLWIGSCASQMGQIAIVSFQDASPKVIECFNVESRVLCMAYIPPGGPPRAGPEGPSAGAPAVPTICLGTEEGSISVYKSSQGAKKVRLQHFFTPDKASVLSLAGTPQRLYAGLVDGAVAIYAKAEDGSWASEPQKLVRLGVLPVRGLLVAEDTLWAASGGQVSVISTDAHGVQSQLDAHQEEGMVVAHMAVAGVGVWIAFTTGSTLRLFHTETLRHLQDVNIATPVHSLLPGLGAPGQQRLSVTCLLVCHGLLMVGTSLGIVVALPVPRLQGIPKVTGRGLVSYHAHSGPVKFLVLAAAPTTDADRPRDSPAPTEPQDAAQPQGPGGPDAPVWLGGSLGSVADRGDASSCSGSLAPRAEDSGLCDLLRPPQLAPGGGRRARRPRAGSVLVACGGQGHRRVSRRVRPPRPEDLASSLMVWQVPLLPV</sequence>
<evidence type="ECO:0000256" key="7">
    <source>
        <dbReference type="SAM" id="MobiDB-lite"/>
    </source>
</evidence>
<feature type="region of interest" description="Disordered" evidence="7">
    <location>
        <begin position="525"/>
        <end position="586"/>
    </location>
</feature>
<evidence type="ECO:0000256" key="2">
    <source>
        <dbReference type="ARBA" id="ARBA00022553"/>
    </source>
</evidence>
<dbReference type="InterPro" id="IPR039919">
    <property type="entry name" value="ARHGEF10/ARHGEF17"/>
</dbReference>
<keyword evidence="3" id="KW-0344">Guanine-nucleotide releasing factor</keyword>
<evidence type="ECO:0000256" key="3">
    <source>
        <dbReference type="ARBA" id="ARBA00022658"/>
    </source>
</evidence>
<feature type="region of interest" description="Disordered" evidence="7">
    <location>
        <begin position="1"/>
        <end position="51"/>
    </location>
</feature>
<feature type="region of interest" description="Disordered" evidence="7">
    <location>
        <begin position="70"/>
        <end position="103"/>
    </location>
</feature>
<evidence type="ECO:0000256" key="5">
    <source>
        <dbReference type="ARBA" id="ARBA00058240"/>
    </source>
</evidence>
<dbReference type="PROSITE" id="PS50010">
    <property type="entry name" value="DH_2"/>
    <property type="match status" value="1"/>
</dbReference>
<dbReference type="GO" id="GO:0030036">
    <property type="term" value="P:actin cytoskeleton organization"/>
    <property type="evidence" value="ECO:0007669"/>
    <property type="project" value="TreeGrafter"/>
</dbReference>
<dbReference type="CDD" id="cd00160">
    <property type="entry name" value="RhoGEF"/>
    <property type="match status" value="1"/>
</dbReference>
<evidence type="ECO:0000256" key="1">
    <source>
        <dbReference type="ARBA" id="ARBA00022481"/>
    </source>
</evidence>
<dbReference type="GO" id="GO:0051496">
    <property type="term" value="P:positive regulation of stress fiber assembly"/>
    <property type="evidence" value="ECO:0007669"/>
    <property type="project" value="UniProtKB-ARBA"/>
</dbReference>
<dbReference type="Gene3D" id="2.130.10.10">
    <property type="entry name" value="YVTN repeat-like/Quinoprotein amine dehydrogenase"/>
    <property type="match status" value="1"/>
</dbReference>
<evidence type="ECO:0000313" key="9">
    <source>
        <dbReference type="EMBL" id="KAG8517566.1"/>
    </source>
</evidence>
<dbReference type="Pfam" id="PF19057">
    <property type="entry name" value="PH_19"/>
    <property type="match status" value="1"/>
</dbReference>
<dbReference type="GO" id="GO:0005813">
    <property type="term" value="C:centrosome"/>
    <property type="evidence" value="ECO:0007669"/>
    <property type="project" value="TreeGrafter"/>
</dbReference>
<dbReference type="InterPro" id="IPR035899">
    <property type="entry name" value="DBL_dom_sf"/>
</dbReference>
<comment type="caution">
    <text evidence="9">The sequence shown here is derived from an EMBL/GenBank/DDBJ whole genome shotgun (WGS) entry which is preliminary data.</text>
</comment>
<dbReference type="OrthoDB" id="28697at2759"/>
<keyword evidence="2" id="KW-0597">Phosphoprotein</keyword>
<feature type="compositionally biased region" description="Low complexity" evidence="7">
    <location>
        <begin position="23"/>
        <end position="47"/>
    </location>
</feature>
<name>A0A8J6DR11_GALPY</name>
<dbReference type="PANTHER" id="PTHR12877">
    <property type="entry name" value="RHO GUANINE NUCLEOTIDE EXCHANGE FACTOR"/>
    <property type="match status" value="1"/>
</dbReference>
<dbReference type="SMART" id="SM00325">
    <property type="entry name" value="RhoGEF"/>
    <property type="match status" value="1"/>
</dbReference>
<feature type="compositionally biased region" description="Basic and acidic residues" evidence="7">
    <location>
        <begin position="78"/>
        <end position="88"/>
    </location>
</feature>
<accession>A0A8J6DR11</accession>
<feature type="region of interest" description="Disordered" evidence="7">
    <location>
        <begin position="410"/>
        <end position="429"/>
    </location>
</feature>
<feature type="compositionally biased region" description="Acidic residues" evidence="7">
    <location>
        <begin position="532"/>
        <end position="547"/>
    </location>
</feature>
<gene>
    <name evidence="9" type="ORF">J0S82_006706</name>
</gene>
<dbReference type="SUPFAM" id="SSF48065">
    <property type="entry name" value="DBL homology domain (DH-domain)"/>
    <property type="match status" value="1"/>
</dbReference>
<feature type="region of interest" description="Disordered" evidence="7">
    <location>
        <begin position="1540"/>
        <end position="1576"/>
    </location>
</feature>
<organism evidence="9 10">
    <name type="scientific">Galemys pyrenaicus</name>
    <name type="common">Iberian desman</name>
    <name type="synonym">Pyrenean desman</name>
    <dbReference type="NCBI Taxonomy" id="202257"/>
    <lineage>
        <taxon>Eukaryota</taxon>
        <taxon>Metazoa</taxon>
        <taxon>Chordata</taxon>
        <taxon>Craniata</taxon>
        <taxon>Vertebrata</taxon>
        <taxon>Euteleostomi</taxon>
        <taxon>Mammalia</taxon>
        <taxon>Eutheria</taxon>
        <taxon>Laurasiatheria</taxon>
        <taxon>Eulipotyphla</taxon>
        <taxon>Talpidae</taxon>
        <taxon>Galemys</taxon>
    </lineage>
</organism>
<dbReference type="PANTHER" id="PTHR12877:SF14">
    <property type="entry name" value="RHO GUANINE NUCLEOTIDE EXCHANGE FACTOR 10"/>
    <property type="match status" value="1"/>
</dbReference>
<feature type="region of interest" description="Disordered" evidence="7">
    <location>
        <begin position="1597"/>
        <end position="1622"/>
    </location>
</feature>
<keyword evidence="4" id="KW-0175">Coiled coil</keyword>
<feature type="domain" description="DH" evidence="8">
    <location>
        <begin position="726"/>
        <end position="926"/>
    </location>
</feature>
<dbReference type="GO" id="GO:0051056">
    <property type="term" value="P:regulation of small GTPase mediated signal transduction"/>
    <property type="evidence" value="ECO:0007669"/>
    <property type="project" value="UniProtKB-ARBA"/>
</dbReference>
<reference evidence="9" key="1">
    <citation type="journal article" date="2021" name="Evol. Appl.">
        <title>The genome of the Pyrenean desman and the effects of bottlenecks and inbreeding on the genomic landscape of an endangered species.</title>
        <authorList>
            <person name="Escoda L."/>
            <person name="Castresana J."/>
        </authorList>
    </citation>
    <scope>NUCLEOTIDE SEQUENCE</scope>
    <source>
        <strain evidence="9">IBE-C5619</strain>
    </source>
</reference>
<dbReference type="FunFam" id="2.130.10.10:FF:000340">
    <property type="entry name" value="Rho guanine nucleotide exchange factor (GEF) 10"/>
    <property type="match status" value="1"/>
</dbReference>
<keyword evidence="10" id="KW-1185">Reference proteome</keyword>
<dbReference type="GO" id="GO:0005737">
    <property type="term" value="C:cytoplasm"/>
    <property type="evidence" value="ECO:0007669"/>
    <property type="project" value="UniProtKB-ARBA"/>
</dbReference>
<dbReference type="SUPFAM" id="SSF50729">
    <property type="entry name" value="PH domain-like"/>
    <property type="match status" value="1"/>
</dbReference>
<feature type="non-terminal residue" evidence="9">
    <location>
        <position position="1664"/>
    </location>
</feature>
<evidence type="ECO:0000259" key="8">
    <source>
        <dbReference type="PROSITE" id="PS50010"/>
    </source>
</evidence>
<feature type="compositionally biased region" description="Acidic residues" evidence="7">
    <location>
        <begin position="252"/>
        <end position="267"/>
    </location>
</feature>
<dbReference type="InterPro" id="IPR015943">
    <property type="entry name" value="WD40/YVTN_repeat-like_dom_sf"/>
</dbReference>
<feature type="compositionally biased region" description="Low complexity" evidence="7">
    <location>
        <begin position="216"/>
        <end position="230"/>
    </location>
</feature>
<evidence type="ECO:0000256" key="6">
    <source>
        <dbReference type="ARBA" id="ARBA00074300"/>
    </source>
</evidence>
<dbReference type="Gene3D" id="1.20.900.10">
    <property type="entry name" value="Dbl homology (DH) domain"/>
    <property type="match status" value="1"/>
</dbReference>
<feature type="compositionally biased region" description="Gly residues" evidence="7">
    <location>
        <begin position="319"/>
        <end position="330"/>
    </location>
</feature>